<dbReference type="PANTHER" id="PTHR11941:SF54">
    <property type="entry name" value="ENOYL-COA HYDRATASE, MITOCHONDRIAL"/>
    <property type="match status" value="1"/>
</dbReference>
<dbReference type="Proteomes" id="UP000219329">
    <property type="component" value="Unassembled WGS sequence"/>
</dbReference>
<dbReference type="NCBIfam" id="NF004781">
    <property type="entry name" value="PRK06127.1"/>
    <property type="match status" value="1"/>
</dbReference>
<proteinExistence type="inferred from homology"/>
<dbReference type="EMBL" id="NTJZ01000002">
    <property type="protein sequence ID" value="PDH34894.1"/>
    <property type="molecule type" value="Genomic_DNA"/>
</dbReference>
<evidence type="ECO:0000256" key="3">
    <source>
        <dbReference type="RuleBase" id="RU003707"/>
    </source>
</evidence>
<comment type="similarity">
    <text evidence="1 3">Belongs to the enoyl-CoA hydratase/isomerase family.</text>
</comment>
<name>A0A2A5WF55_9GAMM</name>
<dbReference type="GO" id="GO:0006635">
    <property type="term" value="P:fatty acid beta-oxidation"/>
    <property type="evidence" value="ECO:0007669"/>
    <property type="project" value="TreeGrafter"/>
</dbReference>
<evidence type="ECO:0000256" key="1">
    <source>
        <dbReference type="ARBA" id="ARBA00005254"/>
    </source>
</evidence>
<dbReference type="PROSITE" id="PS00166">
    <property type="entry name" value="ENOYL_COA_HYDRATASE"/>
    <property type="match status" value="1"/>
</dbReference>
<evidence type="ECO:0000313" key="4">
    <source>
        <dbReference type="EMBL" id="PDH34894.1"/>
    </source>
</evidence>
<dbReference type="InterPro" id="IPR018376">
    <property type="entry name" value="Enoyl-CoA_hyd/isom_CS"/>
</dbReference>
<evidence type="ECO:0000256" key="2">
    <source>
        <dbReference type="ARBA" id="ARBA00023239"/>
    </source>
</evidence>
<gene>
    <name evidence="4" type="ORF">CNF02_02405</name>
</gene>
<dbReference type="PANTHER" id="PTHR11941">
    <property type="entry name" value="ENOYL-COA HYDRATASE-RELATED"/>
    <property type="match status" value="1"/>
</dbReference>
<sequence>MLSKISVESSTPKMLVEVGKGIGWITFNSPARRNAMSLDMWQGLADILRQMSLDDSLRVVVLKGAGDKAFVSGADISEFEEKRSSQKDRDAYEDAFDDALNTLANFSRPVVAMIQGFCIGGGLAIALNTDIRIATEDSMFGIPAAKLGLGYGFEAIKTLESLVGPSSTKDILFTARFLDTEEALRIGLINSIVSRGELEGAVLDYVNRIASNAPLTIKSVKATVAEVIKDPSQSSPEHINKLVNNCFLSEDYKEGRAAFMEKRRPQFKGT</sequence>
<dbReference type="CDD" id="cd06558">
    <property type="entry name" value="crotonase-like"/>
    <property type="match status" value="1"/>
</dbReference>
<dbReference type="EC" id="4.2.1.17" evidence="4"/>
<reference evidence="4 5" key="1">
    <citation type="submission" date="2017-08" db="EMBL/GenBank/DDBJ databases">
        <title>Fine stratification of microbial communities through a metagenomic profile of the photic zone.</title>
        <authorList>
            <person name="Haro-Moreno J.M."/>
            <person name="Lopez-Perez M."/>
            <person name="De La Torre J."/>
            <person name="Picazo A."/>
            <person name="Camacho A."/>
            <person name="Rodriguez-Valera F."/>
        </authorList>
    </citation>
    <scope>NUCLEOTIDE SEQUENCE [LARGE SCALE GENOMIC DNA]</scope>
    <source>
        <strain evidence="4">MED-G28</strain>
    </source>
</reference>
<dbReference type="InterPro" id="IPR014748">
    <property type="entry name" value="Enoyl-CoA_hydra_C"/>
</dbReference>
<dbReference type="Gene3D" id="3.90.226.10">
    <property type="entry name" value="2-enoyl-CoA Hydratase, Chain A, domain 1"/>
    <property type="match status" value="1"/>
</dbReference>
<dbReference type="SUPFAM" id="SSF52096">
    <property type="entry name" value="ClpP/crotonase"/>
    <property type="match status" value="1"/>
</dbReference>
<dbReference type="GO" id="GO:0004300">
    <property type="term" value="F:enoyl-CoA hydratase activity"/>
    <property type="evidence" value="ECO:0007669"/>
    <property type="project" value="UniProtKB-EC"/>
</dbReference>
<keyword evidence="2 4" id="KW-0456">Lyase</keyword>
<dbReference type="InterPro" id="IPR001753">
    <property type="entry name" value="Enoyl-CoA_hydra/iso"/>
</dbReference>
<comment type="caution">
    <text evidence="4">The sequence shown here is derived from an EMBL/GenBank/DDBJ whole genome shotgun (WGS) entry which is preliminary data.</text>
</comment>
<dbReference type="InterPro" id="IPR029045">
    <property type="entry name" value="ClpP/crotonase-like_dom_sf"/>
</dbReference>
<dbReference type="Pfam" id="PF00378">
    <property type="entry name" value="ECH_1"/>
    <property type="match status" value="1"/>
</dbReference>
<accession>A0A2A5WF55</accession>
<protein>
    <submittedName>
        <fullName evidence="4">Enoyl-CoA hydratase</fullName>
        <ecNumber evidence="4">4.2.1.17</ecNumber>
    </submittedName>
</protein>
<evidence type="ECO:0000313" key="5">
    <source>
        <dbReference type="Proteomes" id="UP000219329"/>
    </source>
</evidence>
<dbReference type="Gene3D" id="1.10.12.10">
    <property type="entry name" value="Lyase 2-enoyl-coa Hydratase, Chain A, domain 2"/>
    <property type="match status" value="1"/>
</dbReference>
<organism evidence="4 5">
    <name type="scientific">OM182 bacterium MED-G28</name>
    <dbReference type="NCBI Taxonomy" id="1986256"/>
    <lineage>
        <taxon>Bacteria</taxon>
        <taxon>Pseudomonadati</taxon>
        <taxon>Pseudomonadota</taxon>
        <taxon>Gammaproteobacteria</taxon>
        <taxon>OMG group</taxon>
        <taxon>OM182 clade</taxon>
    </lineage>
</organism>
<dbReference type="AlphaFoldDB" id="A0A2A5WF55"/>